<evidence type="ECO:0000256" key="1">
    <source>
        <dbReference type="SAM" id="Phobius"/>
    </source>
</evidence>
<accession>A0A1D3RJK8</accession>
<dbReference type="Pfam" id="PF05795">
    <property type="entry name" value="Plasmodium_Vir"/>
    <property type="match status" value="1"/>
</dbReference>
<name>A0A1D3RJK8_PLAMA</name>
<evidence type="ECO:0000313" key="3">
    <source>
        <dbReference type="Proteomes" id="UP000219813"/>
    </source>
</evidence>
<keyword evidence="1" id="KW-0812">Transmembrane</keyword>
<dbReference type="Proteomes" id="UP000219813">
    <property type="component" value="Chromosome 10"/>
</dbReference>
<proteinExistence type="predicted"/>
<evidence type="ECO:0000313" key="2">
    <source>
        <dbReference type="EMBL" id="SCN45309.1"/>
    </source>
</evidence>
<organism evidence="2 3">
    <name type="scientific">Plasmodium malariae</name>
    <dbReference type="NCBI Taxonomy" id="5858"/>
    <lineage>
        <taxon>Eukaryota</taxon>
        <taxon>Sar</taxon>
        <taxon>Alveolata</taxon>
        <taxon>Apicomplexa</taxon>
        <taxon>Aconoidasida</taxon>
        <taxon>Haemosporida</taxon>
        <taxon>Plasmodiidae</taxon>
        <taxon>Plasmodium</taxon>
        <taxon>Plasmodium (Plasmodium)</taxon>
    </lineage>
</organism>
<dbReference type="KEGG" id="pmal:PMUG01_10050900"/>
<dbReference type="GeneID" id="39869509"/>
<dbReference type="AlphaFoldDB" id="A0A1D3RJK8"/>
<keyword evidence="3" id="KW-1185">Reference proteome</keyword>
<sequence>MEMEKEEEVYENILKVLPSFKIYTELNKEENDGQYKNFCNNFNSIEEKYKDESIKLCKKVARNLGILSKVSNLKDFYNHCSYYKFWIYRELWKILNSMQNKDVDVLSAKFGNLQKSLSDYYNIRTCNYKLDHITLEELKEKSKEKHLYVYFTNYENIKSKDICNEVEYSKYKEYLTSILNLYNIKKKTCCNSRISVCPNYFLNCDEKLDPSKILDELNSKYNNCNDLKSITIETIAKESDTTISDPEFLNSIYFTNCPFKDKVNHSSCTLIRGYINPPSSEIANGNNSHQETHISSIVGADISRSSTYSAKLLSEKIRNKGGYNIPEEHDKLSLNRSTGNEFRWNFADGGLQCKSKSSETDKYGLCKYMEELVEDEFFIKREDSMGYKFKMGEKWSPEEIISSVRKKRQNISGRTVPLQLRDLRSAQTLNPSKILNTGIMSSYGEAFPGTNTESNILHNTFYRISMAFALVMGIIFIFFLYFKFTPFGSCLGKTKKKKKRYRTNFDELNTQRIPRRFIKRTYRNSNRRRFSVVNIEQ</sequence>
<keyword evidence="1" id="KW-1133">Transmembrane helix</keyword>
<reference evidence="2 3" key="1">
    <citation type="submission" date="2016-06" db="EMBL/GenBank/DDBJ databases">
        <authorList>
            <consortium name="Pathogen Informatics"/>
        </authorList>
    </citation>
    <scope>NUCLEOTIDE SEQUENCE [LARGE SCALE GENOMIC DNA]</scope>
</reference>
<feature type="transmembrane region" description="Helical" evidence="1">
    <location>
        <begin position="461"/>
        <end position="482"/>
    </location>
</feature>
<dbReference type="InterPro" id="IPR008780">
    <property type="entry name" value="Plasmodium_Vir"/>
</dbReference>
<dbReference type="VEuPathDB" id="PlasmoDB:PmUG01_10050900"/>
<protein>
    <submittedName>
        <fullName evidence="2">PIR protein</fullName>
    </submittedName>
</protein>
<dbReference type="EMBL" id="LT594631">
    <property type="protein sequence ID" value="SCN45309.1"/>
    <property type="molecule type" value="Genomic_DNA"/>
</dbReference>
<keyword evidence="1" id="KW-0472">Membrane</keyword>
<dbReference type="OrthoDB" id="10661200at2759"/>
<gene>
    <name evidence="2" type="primary">PmUG01_10050900</name>
    <name evidence="2" type="ORF">PMUG01_10050900</name>
</gene>
<dbReference type="RefSeq" id="XP_028862275.1">
    <property type="nucleotide sequence ID" value="XM_029005714.1"/>
</dbReference>